<evidence type="ECO:0000259" key="3">
    <source>
        <dbReference type="PROSITE" id="PS50891"/>
    </source>
</evidence>
<dbReference type="Proteomes" id="UP001231189">
    <property type="component" value="Unassembled WGS sequence"/>
</dbReference>
<reference evidence="4" key="1">
    <citation type="submission" date="2023-07" db="EMBL/GenBank/DDBJ databases">
        <title>A chromosome-level genome assembly of Lolium multiflorum.</title>
        <authorList>
            <person name="Chen Y."/>
            <person name="Copetti D."/>
            <person name="Kolliker R."/>
            <person name="Studer B."/>
        </authorList>
    </citation>
    <scope>NUCLEOTIDE SEQUENCE</scope>
    <source>
        <strain evidence="4">02402/16</strain>
        <tissue evidence="4">Leaf</tissue>
    </source>
</reference>
<keyword evidence="5" id="KW-1185">Reference proteome</keyword>
<sequence>MTSSSSKQPTPPPRNLQITTTTAAAANNSDSSSSALTHHPSSSSIRPSRVAGSGGQNQACAACKYQRRKCNPDCSLARYFPADQQSRFLQAHRLFGVGNIQRTLRETRPDLRNDAMRALIFQAEARAYDPVNGCFGLIFTYERQLLQLQAELKAVRHHLDACRRHEADDALVDDDGSGMMMLAGAGPHASDVPVDALYAAGQEIDYGQVGGDNYLLGAADQDAQPHQVYDYFYYDGPAGDEASSHAWSNADNNNNVQQHYGNGIVKDGSPTASLEDHIETQFVDLFDVKPEIAVATAVVMEHDAGSDDDSFEHQLEGKVVATVVKNEQLDHQAAAQMAVESSAASRCQLELGFSSF</sequence>
<dbReference type="EMBL" id="JAUUTY010000005">
    <property type="protein sequence ID" value="KAK1630462.1"/>
    <property type="molecule type" value="Genomic_DNA"/>
</dbReference>
<proteinExistence type="inferred from homology"/>
<feature type="domain" description="LOB" evidence="3">
    <location>
        <begin position="58"/>
        <end position="159"/>
    </location>
</feature>
<feature type="compositionally biased region" description="Low complexity" evidence="2">
    <location>
        <begin position="19"/>
        <end position="49"/>
    </location>
</feature>
<feature type="region of interest" description="Disordered" evidence="2">
    <location>
        <begin position="1"/>
        <end position="53"/>
    </location>
</feature>
<comment type="caution">
    <text evidence="4">The sequence shown here is derived from an EMBL/GenBank/DDBJ whole genome shotgun (WGS) entry which is preliminary data.</text>
</comment>
<comment type="similarity">
    <text evidence="1">Belongs to the LOB domain-containing protein family.</text>
</comment>
<evidence type="ECO:0000256" key="2">
    <source>
        <dbReference type="SAM" id="MobiDB-lite"/>
    </source>
</evidence>
<gene>
    <name evidence="4" type="ORF">QYE76_004777</name>
</gene>
<protein>
    <recommendedName>
        <fullName evidence="3">LOB domain-containing protein</fullName>
    </recommendedName>
</protein>
<dbReference type="PANTHER" id="PTHR31301:SF166">
    <property type="entry name" value="LOB DOMAIN-CONTAINING PROTEIN"/>
    <property type="match status" value="1"/>
</dbReference>
<dbReference type="PROSITE" id="PS50891">
    <property type="entry name" value="LOB"/>
    <property type="match status" value="1"/>
</dbReference>
<dbReference type="Pfam" id="PF03195">
    <property type="entry name" value="LOB"/>
    <property type="match status" value="1"/>
</dbReference>
<accession>A0AAD8RTS5</accession>
<evidence type="ECO:0000313" key="5">
    <source>
        <dbReference type="Proteomes" id="UP001231189"/>
    </source>
</evidence>
<organism evidence="4 5">
    <name type="scientific">Lolium multiflorum</name>
    <name type="common">Italian ryegrass</name>
    <name type="synonym">Lolium perenne subsp. multiflorum</name>
    <dbReference type="NCBI Taxonomy" id="4521"/>
    <lineage>
        <taxon>Eukaryota</taxon>
        <taxon>Viridiplantae</taxon>
        <taxon>Streptophyta</taxon>
        <taxon>Embryophyta</taxon>
        <taxon>Tracheophyta</taxon>
        <taxon>Spermatophyta</taxon>
        <taxon>Magnoliopsida</taxon>
        <taxon>Liliopsida</taxon>
        <taxon>Poales</taxon>
        <taxon>Poaceae</taxon>
        <taxon>BOP clade</taxon>
        <taxon>Pooideae</taxon>
        <taxon>Poodae</taxon>
        <taxon>Poeae</taxon>
        <taxon>Poeae Chloroplast Group 2 (Poeae type)</taxon>
        <taxon>Loliodinae</taxon>
        <taxon>Loliinae</taxon>
        <taxon>Lolium</taxon>
    </lineage>
</organism>
<dbReference type="AlphaFoldDB" id="A0AAD8RTS5"/>
<name>A0AAD8RTS5_LOLMU</name>
<dbReference type="PANTHER" id="PTHR31301">
    <property type="entry name" value="LOB DOMAIN-CONTAINING PROTEIN 4-RELATED"/>
    <property type="match status" value="1"/>
</dbReference>
<dbReference type="InterPro" id="IPR004883">
    <property type="entry name" value="LOB"/>
</dbReference>
<evidence type="ECO:0000256" key="1">
    <source>
        <dbReference type="ARBA" id="ARBA00005474"/>
    </source>
</evidence>
<evidence type="ECO:0000313" key="4">
    <source>
        <dbReference type="EMBL" id="KAK1630462.1"/>
    </source>
</evidence>